<dbReference type="AlphaFoldDB" id="A0A504TX67"/>
<dbReference type="OrthoDB" id="9811720at2"/>
<keyword evidence="5" id="KW-1185">Reference proteome</keyword>
<organism evidence="4 5">
    <name type="scientific">Rhizobium glycinendophyticum</name>
    <dbReference type="NCBI Taxonomy" id="2589807"/>
    <lineage>
        <taxon>Bacteria</taxon>
        <taxon>Pseudomonadati</taxon>
        <taxon>Pseudomonadota</taxon>
        <taxon>Alphaproteobacteria</taxon>
        <taxon>Hyphomicrobiales</taxon>
        <taxon>Rhizobiaceae</taxon>
        <taxon>Rhizobium/Agrobacterium group</taxon>
        <taxon>Rhizobium</taxon>
    </lineage>
</organism>
<feature type="transmembrane region" description="Helical" evidence="2">
    <location>
        <begin position="81"/>
        <end position="114"/>
    </location>
</feature>
<dbReference type="Proteomes" id="UP000316429">
    <property type="component" value="Unassembled WGS sequence"/>
</dbReference>
<keyword evidence="1" id="KW-0129">CBS domain</keyword>
<keyword evidence="2" id="KW-0812">Transmembrane</keyword>
<feature type="transmembrane region" description="Helical" evidence="2">
    <location>
        <begin position="20"/>
        <end position="41"/>
    </location>
</feature>
<dbReference type="Pfam" id="PF04982">
    <property type="entry name" value="TM_HPP"/>
    <property type="match status" value="1"/>
</dbReference>
<dbReference type="SMART" id="SM00116">
    <property type="entry name" value="CBS"/>
    <property type="match status" value="2"/>
</dbReference>
<proteinExistence type="predicted"/>
<feature type="transmembrane region" description="Helical" evidence="2">
    <location>
        <begin position="47"/>
        <end position="69"/>
    </location>
</feature>
<accession>A0A504TX67</accession>
<protein>
    <submittedName>
        <fullName evidence="4">HPP family protein</fullName>
    </submittedName>
</protein>
<dbReference type="Pfam" id="PF00571">
    <property type="entry name" value="CBS"/>
    <property type="match status" value="2"/>
</dbReference>
<evidence type="ECO:0000313" key="4">
    <source>
        <dbReference type="EMBL" id="TPP05987.1"/>
    </source>
</evidence>
<dbReference type="EMBL" id="VFYP01000004">
    <property type="protein sequence ID" value="TPP05987.1"/>
    <property type="molecule type" value="Genomic_DNA"/>
</dbReference>
<sequence length="386" mass="40558">MSLLQRLRPGLVRTSLRERLRVSTGALTGICLTGFVSSLALGSTASVPMIVAPMGASAVLLFAAPASPLAQPWSIIGGNMVAALIGVTCAMLIPNVLIAAGIAIALAIAAMLVFNCLHPPSGAVALTAVLGGPAVHDAGYWFALSPIALNSVILLSVALLFNNVTGRRYPHLAPAAGQPSQKTSDPLPGHRIGPGESDIAAAIQDFDEVVPVSPDDLDLLFHKAQIRAFERQAGGVTCADVMSRDVLSVQTGASLKTVWRIFMTRHIKALPVTDDKGHLVGIVSLDDFLENSVLSGEGTLRLGFGHTLIASLRRQSLPRRVEEIMRRKVQSALPKTAISALVSPMVDQGIDQMPVVDGENRLIGIISQSDLLGALFQSKLDSVAAF</sequence>
<dbReference type="Gene3D" id="3.10.580.10">
    <property type="entry name" value="CBS-domain"/>
    <property type="match status" value="1"/>
</dbReference>
<evidence type="ECO:0000256" key="2">
    <source>
        <dbReference type="SAM" id="Phobius"/>
    </source>
</evidence>
<dbReference type="PANTHER" id="PTHR33741:SF5">
    <property type="entry name" value="TRANSMEMBRANE PROTEIN DDB_G0269096-RELATED"/>
    <property type="match status" value="1"/>
</dbReference>
<evidence type="ECO:0000313" key="5">
    <source>
        <dbReference type="Proteomes" id="UP000316429"/>
    </source>
</evidence>
<dbReference type="RefSeq" id="WP_140831233.1">
    <property type="nucleotide sequence ID" value="NZ_VFYP01000004.1"/>
</dbReference>
<dbReference type="InterPro" id="IPR007065">
    <property type="entry name" value="HPP"/>
</dbReference>
<keyword evidence="2" id="KW-1133">Transmembrane helix</keyword>
<dbReference type="CDD" id="cd04600">
    <property type="entry name" value="CBS_pair_HPP_assoc"/>
    <property type="match status" value="1"/>
</dbReference>
<evidence type="ECO:0000256" key="1">
    <source>
        <dbReference type="PROSITE-ProRule" id="PRU00703"/>
    </source>
</evidence>
<name>A0A504TX67_9HYPH</name>
<reference evidence="4 5" key="1">
    <citation type="submission" date="2019-06" db="EMBL/GenBank/DDBJ databases">
        <title>Rhizobium sp. CL12 isolated from roots of soybean.</title>
        <authorList>
            <person name="Wang C."/>
        </authorList>
    </citation>
    <scope>NUCLEOTIDE SEQUENCE [LARGE SCALE GENOMIC DNA]</scope>
    <source>
        <strain evidence="4 5">CL12</strain>
    </source>
</reference>
<gene>
    <name evidence="4" type="ORF">FJQ55_19830</name>
</gene>
<evidence type="ECO:0000259" key="3">
    <source>
        <dbReference type="PROSITE" id="PS51371"/>
    </source>
</evidence>
<dbReference type="PROSITE" id="PS51371">
    <property type="entry name" value="CBS"/>
    <property type="match status" value="2"/>
</dbReference>
<comment type="caution">
    <text evidence="4">The sequence shown here is derived from an EMBL/GenBank/DDBJ whole genome shotgun (WGS) entry which is preliminary data.</text>
</comment>
<dbReference type="InterPro" id="IPR046342">
    <property type="entry name" value="CBS_dom_sf"/>
</dbReference>
<dbReference type="InterPro" id="IPR000644">
    <property type="entry name" value="CBS_dom"/>
</dbReference>
<keyword evidence="2" id="KW-0472">Membrane</keyword>
<dbReference type="SUPFAM" id="SSF54631">
    <property type="entry name" value="CBS-domain pair"/>
    <property type="match status" value="1"/>
</dbReference>
<feature type="transmembrane region" description="Helical" evidence="2">
    <location>
        <begin position="140"/>
        <end position="161"/>
    </location>
</feature>
<feature type="domain" description="CBS" evidence="3">
    <location>
        <begin position="242"/>
        <end position="300"/>
    </location>
</feature>
<dbReference type="PANTHER" id="PTHR33741">
    <property type="entry name" value="TRANSMEMBRANE PROTEIN DDB_G0269096-RELATED"/>
    <property type="match status" value="1"/>
</dbReference>
<feature type="domain" description="CBS" evidence="3">
    <location>
        <begin position="325"/>
        <end position="382"/>
    </location>
</feature>
<dbReference type="InterPro" id="IPR058581">
    <property type="entry name" value="TM_HPP"/>
</dbReference>